<comment type="similarity">
    <text evidence="5">Belongs to the creatininase superfamily.</text>
</comment>
<comment type="caution">
    <text evidence="6">The sequence shown here is derived from an EMBL/GenBank/DDBJ whole genome shotgun (WGS) entry which is preliminary data.</text>
</comment>
<evidence type="ECO:0000256" key="5">
    <source>
        <dbReference type="ARBA" id="ARBA00024029"/>
    </source>
</evidence>
<keyword evidence="2" id="KW-0479">Metal-binding</keyword>
<protein>
    <submittedName>
        <fullName evidence="6">Creatininase family protein</fullName>
    </submittedName>
</protein>
<dbReference type="InterPro" id="IPR024087">
    <property type="entry name" value="Creatininase-like_sf"/>
</dbReference>
<dbReference type="GO" id="GO:0009231">
    <property type="term" value="P:riboflavin biosynthetic process"/>
    <property type="evidence" value="ECO:0007669"/>
    <property type="project" value="TreeGrafter"/>
</dbReference>
<evidence type="ECO:0000313" key="7">
    <source>
        <dbReference type="Proteomes" id="UP000266260"/>
    </source>
</evidence>
<dbReference type="EMBL" id="QXIT01000013">
    <property type="protein sequence ID" value="RIE10797.1"/>
    <property type="molecule type" value="Genomic_DNA"/>
</dbReference>
<dbReference type="AlphaFoldDB" id="A0A398DEZ0"/>
<dbReference type="GO" id="GO:0046872">
    <property type="term" value="F:metal ion binding"/>
    <property type="evidence" value="ECO:0007669"/>
    <property type="project" value="UniProtKB-KW"/>
</dbReference>
<evidence type="ECO:0000313" key="6">
    <source>
        <dbReference type="EMBL" id="RIE10797.1"/>
    </source>
</evidence>
<evidence type="ECO:0000256" key="4">
    <source>
        <dbReference type="ARBA" id="ARBA00022833"/>
    </source>
</evidence>
<reference evidence="6 7" key="1">
    <citation type="submission" date="2018-09" db="EMBL/GenBank/DDBJ databases">
        <title>Discovery and Ecogenomic Context for Candidatus Cryosericales, a Global Caldiserica Order Active in Thawing Permafrost.</title>
        <authorList>
            <person name="Martinez M.A."/>
            <person name="Woodcroft B.J."/>
            <person name="Ignacio Espinoza J.C."/>
            <person name="Zayed A."/>
            <person name="Singleton C.M."/>
            <person name="Boyd J."/>
            <person name="Li Y.-F."/>
            <person name="Purvine S."/>
            <person name="Maughan H."/>
            <person name="Hodgkins S.B."/>
            <person name="Anderson D."/>
            <person name="Sederholm M."/>
            <person name="Temperton B."/>
            <person name="Saleska S.R."/>
            <person name="Tyson G.W."/>
            <person name="Rich V.I."/>
        </authorList>
    </citation>
    <scope>NUCLEOTIDE SEQUENCE [LARGE SCALE GENOMIC DNA]</scope>
    <source>
        <strain evidence="6 7">SMC6</strain>
    </source>
</reference>
<dbReference type="RefSeq" id="WP_133298964.1">
    <property type="nucleotide sequence ID" value="NZ_QXIT01000013.1"/>
</dbReference>
<keyword evidence="3" id="KW-0378">Hydrolase</keyword>
<dbReference type="SUPFAM" id="SSF102215">
    <property type="entry name" value="Creatininase"/>
    <property type="match status" value="1"/>
</dbReference>
<keyword evidence="7" id="KW-1185">Reference proteome</keyword>
<dbReference type="Pfam" id="PF02633">
    <property type="entry name" value="Creatininase"/>
    <property type="match status" value="1"/>
</dbReference>
<dbReference type="PANTHER" id="PTHR35005">
    <property type="entry name" value="3-DEHYDRO-SCYLLO-INOSOSE HYDROLASE"/>
    <property type="match status" value="1"/>
</dbReference>
<keyword evidence="4" id="KW-0862">Zinc</keyword>
<dbReference type="GO" id="GO:0016811">
    <property type="term" value="F:hydrolase activity, acting on carbon-nitrogen (but not peptide) bonds, in linear amides"/>
    <property type="evidence" value="ECO:0007669"/>
    <property type="project" value="TreeGrafter"/>
</dbReference>
<dbReference type="Gene3D" id="3.40.50.10310">
    <property type="entry name" value="Creatininase"/>
    <property type="match status" value="1"/>
</dbReference>
<feature type="non-terminal residue" evidence="6">
    <location>
        <position position="1"/>
    </location>
</feature>
<organism evidence="6 7">
    <name type="scientific">Candidatus Cryosericum odellii</name>
    <dbReference type="NCBI Taxonomy" id="2290917"/>
    <lineage>
        <taxon>Bacteria</taxon>
        <taxon>Pseudomonadati</taxon>
        <taxon>Caldisericota/Cryosericota group</taxon>
        <taxon>Candidatus Cryosericota</taxon>
        <taxon>Candidatus Cryosericia</taxon>
        <taxon>Candidatus Cryosericales</taxon>
        <taxon>Candidatus Cryosericaceae</taxon>
        <taxon>Candidatus Cryosericum</taxon>
    </lineage>
</organism>
<comment type="cofactor">
    <cofactor evidence="1">
        <name>Zn(2+)</name>
        <dbReference type="ChEBI" id="CHEBI:29105"/>
    </cofactor>
</comment>
<accession>A0A398DEZ0</accession>
<dbReference type="InterPro" id="IPR003785">
    <property type="entry name" value="Creatininase/forma_Hydrolase"/>
</dbReference>
<name>A0A398DEZ0_9BACT</name>
<dbReference type="PANTHER" id="PTHR35005:SF1">
    <property type="entry name" value="2-AMINO-5-FORMYLAMINO-6-RIBOSYLAMINOPYRIMIDIN-4(3H)-ONE 5'-MONOPHOSPHATE DEFORMYLASE"/>
    <property type="match status" value="1"/>
</dbReference>
<evidence type="ECO:0000256" key="2">
    <source>
        <dbReference type="ARBA" id="ARBA00022723"/>
    </source>
</evidence>
<sequence length="198" mass="22744">LVEDYANKLAEKTDSLVLPVIPFGQVWSLQDAAGSIHIQEENLVNFLVDILESLNRNNVKMVTMISSHFGNVNAMKAAARKVFEKHPIKVIYFTYPGISDVKHIFDHVNDHSFYLHADEIETSMMLHVKPEVVRMDKIREGTMEVPKEVDYTPVRWTEFTDTFIIGDAKMSTSEKGRLAFEHIIEEASRIILREKNKL</sequence>
<evidence type="ECO:0000256" key="3">
    <source>
        <dbReference type="ARBA" id="ARBA00022801"/>
    </source>
</evidence>
<evidence type="ECO:0000256" key="1">
    <source>
        <dbReference type="ARBA" id="ARBA00001947"/>
    </source>
</evidence>
<dbReference type="Proteomes" id="UP000266260">
    <property type="component" value="Unassembled WGS sequence"/>
</dbReference>
<proteinExistence type="inferred from homology"/>
<gene>
    <name evidence="6" type="ORF">SMC6_00450</name>
</gene>